<protein>
    <recommendedName>
        <fullName evidence="4">Reverse transcriptase domain-containing protein</fullName>
    </recommendedName>
</protein>
<evidence type="ECO:0008006" key="4">
    <source>
        <dbReference type="Google" id="ProtNLM"/>
    </source>
</evidence>
<evidence type="ECO:0000256" key="1">
    <source>
        <dbReference type="SAM" id="MobiDB-lite"/>
    </source>
</evidence>
<evidence type="ECO:0000313" key="2">
    <source>
        <dbReference type="EMBL" id="GJT72610.1"/>
    </source>
</evidence>
<sequence>MVTPIDKRSNNKFYEFYNDKGHITDECMQLKKQIEELVKVGKLSHFIKEIREDRDKLKNRKKEAPAKEKAATIYMIQPWHRVTRQKVTLSFAQKNEITSPPLSTNKGTEGPLAIEAEIGGHAVHRMDPTIGIRATCGFVVDSCEMRVALQLGPERARVFTDLSAEEKERYKADIRATNILLQGIPKDTTHSFNPLFTEPKDHVGQCEKDDSG</sequence>
<reference evidence="2" key="2">
    <citation type="submission" date="2022-01" db="EMBL/GenBank/DDBJ databases">
        <authorList>
            <person name="Yamashiro T."/>
            <person name="Shiraishi A."/>
            <person name="Satake H."/>
            <person name="Nakayama K."/>
        </authorList>
    </citation>
    <scope>NUCLEOTIDE SEQUENCE</scope>
</reference>
<organism evidence="2 3">
    <name type="scientific">Tanacetum coccineum</name>
    <dbReference type="NCBI Taxonomy" id="301880"/>
    <lineage>
        <taxon>Eukaryota</taxon>
        <taxon>Viridiplantae</taxon>
        <taxon>Streptophyta</taxon>
        <taxon>Embryophyta</taxon>
        <taxon>Tracheophyta</taxon>
        <taxon>Spermatophyta</taxon>
        <taxon>Magnoliopsida</taxon>
        <taxon>eudicotyledons</taxon>
        <taxon>Gunneridae</taxon>
        <taxon>Pentapetalae</taxon>
        <taxon>asterids</taxon>
        <taxon>campanulids</taxon>
        <taxon>Asterales</taxon>
        <taxon>Asteraceae</taxon>
        <taxon>Asteroideae</taxon>
        <taxon>Anthemideae</taxon>
        <taxon>Anthemidinae</taxon>
        <taxon>Tanacetum</taxon>
    </lineage>
</organism>
<feature type="region of interest" description="Disordered" evidence="1">
    <location>
        <begin position="191"/>
        <end position="212"/>
    </location>
</feature>
<name>A0ABQ5GAU2_9ASTR</name>
<dbReference type="EMBL" id="BQNB010018273">
    <property type="protein sequence ID" value="GJT72610.1"/>
    <property type="molecule type" value="Genomic_DNA"/>
</dbReference>
<gene>
    <name evidence="2" type="ORF">Tco_1031896</name>
</gene>
<dbReference type="Proteomes" id="UP001151760">
    <property type="component" value="Unassembled WGS sequence"/>
</dbReference>
<keyword evidence="3" id="KW-1185">Reference proteome</keyword>
<evidence type="ECO:0000313" key="3">
    <source>
        <dbReference type="Proteomes" id="UP001151760"/>
    </source>
</evidence>
<reference evidence="2" key="1">
    <citation type="journal article" date="2022" name="Int. J. Mol. Sci.">
        <title>Draft Genome of Tanacetum Coccineum: Genomic Comparison of Closely Related Tanacetum-Family Plants.</title>
        <authorList>
            <person name="Yamashiro T."/>
            <person name="Shiraishi A."/>
            <person name="Nakayama K."/>
            <person name="Satake H."/>
        </authorList>
    </citation>
    <scope>NUCLEOTIDE SEQUENCE</scope>
</reference>
<comment type="caution">
    <text evidence="2">The sequence shown here is derived from an EMBL/GenBank/DDBJ whole genome shotgun (WGS) entry which is preliminary data.</text>
</comment>
<feature type="compositionally biased region" description="Basic and acidic residues" evidence="1">
    <location>
        <begin position="198"/>
        <end position="212"/>
    </location>
</feature>
<accession>A0ABQ5GAU2</accession>
<proteinExistence type="predicted"/>